<reference evidence="2 3" key="1">
    <citation type="submission" date="2018-07" db="EMBL/GenBank/DDBJ databases">
        <title>Genomic Encyclopedia of Type Strains, Phase IV (KMG-IV): sequencing the most valuable type-strain genomes for metagenomic binning, comparative biology and taxonomic classification.</title>
        <authorList>
            <person name="Goeker M."/>
        </authorList>
    </citation>
    <scope>NUCLEOTIDE SEQUENCE [LARGE SCALE GENOMIC DNA]</scope>
    <source>
        <strain evidence="2 3">DSM 44290</strain>
    </source>
</reference>
<dbReference type="Proteomes" id="UP000254869">
    <property type="component" value="Unassembled WGS sequence"/>
</dbReference>
<sequence length="89" mass="9476">MDSVSYSGKVAGMRTVWRSFAACAAALVVVGAVAGNASAEGTFIGEYETQSACVQAGEKWQAWYGSSDTRPDCVYGQQGSGWQLWIRSI</sequence>
<dbReference type="EMBL" id="QQBC01000011">
    <property type="protein sequence ID" value="RDI63072.1"/>
    <property type="molecule type" value="Genomic_DNA"/>
</dbReference>
<dbReference type="RefSeq" id="WP_147288067.1">
    <property type="nucleotide sequence ID" value="NZ_QQBC01000011.1"/>
</dbReference>
<protein>
    <recommendedName>
        <fullName evidence="4">Secreted protein</fullName>
    </recommendedName>
</protein>
<gene>
    <name evidence="2" type="ORF">DFR76_11189</name>
</gene>
<keyword evidence="3" id="KW-1185">Reference proteome</keyword>
<evidence type="ECO:0008006" key="4">
    <source>
        <dbReference type="Google" id="ProtNLM"/>
    </source>
</evidence>
<name>A0A370HX37_9NOCA</name>
<keyword evidence="1" id="KW-0732">Signal</keyword>
<organism evidence="2 3">
    <name type="scientific">Nocardia pseudobrasiliensis</name>
    <dbReference type="NCBI Taxonomy" id="45979"/>
    <lineage>
        <taxon>Bacteria</taxon>
        <taxon>Bacillati</taxon>
        <taxon>Actinomycetota</taxon>
        <taxon>Actinomycetes</taxon>
        <taxon>Mycobacteriales</taxon>
        <taxon>Nocardiaceae</taxon>
        <taxon>Nocardia</taxon>
    </lineage>
</organism>
<dbReference type="AlphaFoldDB" id="A0A370HX37"/>
<evidence type="ECO:0000313" key="3">
    <source>
        <dbReference type="Proteomes" id="UP000254869"/>
    </source>
</evidence>
<evidence type="ECO:0000256" key="1">
    <source>
        <dbReference type="SAM" id="SignalP"/>
    </source>
</evidence>
<comment type="caution">
    <text evidence="2">The sequence shown here is derived from an EMBL/GenBank/DDBJ whole genome shotgun (WGS) entry which is preliminary data.</text>
</comment>
<evidence type="ECO:0000313" key="2">
    <source>
        <dbReference type="EMBL" id="RDI63072.1"/>
    </source>
</evidence>
<feature type="chain" id="PRO_5016993712" description="Secreted protein" evidence="1">
    <location>
        <begin position="40"/>
        <end position="89"/>
    </location>
</feature>
<proteinExistence type="predicted"/>
<feature type="signal peptide" evidence="1">
    <location>
        <begin position="1"/>
        <end position="39"/>
    </location>
</feature>
<accession>A0A370HX37</accession>